<reference evidence="2 3" key="1">
    <citation type="submission" date="2015-12" db="EMBL/GenBank/DDBJ databases">
        <authorList>
            <person name="Shamseldin A."/>
            <person name="Moawad H."/>
            <person name="Abd El-Rahim W.M."/>
            <person name="Sadowsky M.J."/>
        </authorList>
    </citation>
    <scope>NUCLEOTIDE SEQUENCE [LARGE SCALE GENOMIC DNA]</scope>
    <source>
        <strain evidence="2 3">ZGT118</strain>
    </source>
</reference>
<dbReference type="EMBL" id="LQBQ01000001">
    <property type="protein sequence ID" value="KUJ85971.1"/>
    <property type="molecule type" value="Genomic_DNA"/>
</dbReference>
<evidence type="ECO:0000313" key="2">
    <source>
        <dbReference type="EMBL" id="KUJ85971.1"/>
    </source>
</evidence>
<dbReference type="STRING" id="1685379.AVO45_03085"/>
<evidence type="ECO:0000256" key="1">
    <source>
        <dbReference type="SAM" id="MobiDB-lite"/>
    </source>
</evidence>
<sequence>MLAIFQEGPMGLFSKKSSGGGYEKSGSKGKPGRGYGKGKAYSNPDKYKPRTEAQARREERKVDRFWK</sequence>
<dbReference type="AlphaFoldDB" id="A0A101CZ01"/>
<name>A0A101CZ01_9RHOB</name>
<dbReference type="Proteomes" id="UP000053791">
    <property type="component" value="Unassembled WGS sequence"/>
</dbReference>
<keyword evidence="3" id="KW-1185">Reference proteome</keyword>
<evidence type="ECO:0000313" key="3">
    <source>
        <dbReference type="Proteomes" id="UP000053791"/>
    </source>
</evidence>
<proteinExistence type="predicted"/>
<comment type="caution">
    <text evidence="2">The sequence shown here is derived from an EMBL/GenBank/DDBJ whole genome shotgun (WGS) entry which is preliminary data.</text>
</comment>
<feature type="region of interest" description="Disordered" evidence="1">
    <location>
        <begin position="1"/>
        <end position="67"/>
    </location>
</feature>
<feature type="compositionally biased region" description="Basic and acidic residues" evidence="1">
    <location>
        <begin position="45"/>
        <end position="67"/>
    </location>
</feature>
<organism evidence="2 3">
    <name type="scientific">Ruegeria marisrubri</name>
    <dbReference type="NCBI Taxonomy" id="1685379"/>
    <lineage>
        <taxon>Bacteria</taxon>
        <taxon>Pseudomonadati</taxon>
        <taxon>Pseudomonadota</taxon>
        <taxon>Alphaproteobacteria</taxon>
        <taxon>Rhodobacterales</taxon>
        <taxon>Roseobacteraceae</taxon>
        <taxon>Ruegeria</taxon>
    </lineage>
</organism>
<protein>
    <submittedName>
        <fullName evidence="2">Uncharacterized protein</fullName>
    </submittedName>
</protein>
<accession>A0A101CZ01</accession>
<gene>
    <name evidence="2" type="ORF">AVO45_03085</name>
</gene>